<evidence type="ECO:0000259" key="2">
    <source>
        <dbReference type="Pfam" id="PF00931"/>
    </source>
</evidence>
<dbReference type="InterPro" id="IPR002182">
    <property type="entry name" value="NB-ARC"/>
</dbReference>
<dbReference type="Pfam" id="PF13181">
    <property type="entry name" value="TPR_8"/>
    <property type="match status" value="3"/>
</dbReference>
<dbReference type="Pfam" id="PF00931">
    <property type="entry name" value="NB-ARC"/>
    <property type="match status" value="1"/>
</dbReference>
<dbReference type="SUPFAM" id="SSF48452">
    <property type="entry name" value="TPR-like"/>
    <property type="match status" value="1"/>
</dbReference>
<proteinExistence type="predicted"/>
<reference evidence="4 6" key="1">
    <citation type="journal article" date="2015" name="Genome Announc.">
        <title>Draft Genome of the Euendolithic (true boring) Cyanobacterium Mastigocoleus testarum strain BC008.</title>
        <authorList>
            <person name="Guida B.S."/>
            <person name="Garcia-Pichel F."/>
        </authorList>
    </citation>
    <scope>NUCLEOTIDE SEQUENCE [LARGE SCALE GENOMIC DNA]</scope>
    <source>
        <strain evidence="4 6">BC008</strain>
    </source>
</reference>
<protein>
    <submittedName>
        <fullName evidence="4">NB-ARC domain-containing protein</fullName>
    </submittedName>
</protein>
<dbReference type="Proteomes" id="UP000053372">
    <property type="component" value="Unassembled WGS sequence"/>
</dbReference>
<evidence type="ECO:0000313" key="5">
    <source>
        <dbReference type="EMBL" id="KST68453.1"/>
    </source>
</evidence>
<evidence type="ECO:0000256" key="1">
    <source>
        <dbReference type="PROSITE-ProRule" id="PRU00339"/>
    </source>
</evidence>
<name>A0A0V7ZUI7_9CYAN</name>
<evidence type="ECO:0000313" key="4">
    <source>
        <dbReference type="EMBL" id="KST68288.1"/>
    </source>
</evidence>
<evidence type="ECO:0000259" key="3">
    <source>
        <dbReference type="Pfam" id="PF26355"/>
    </source>
</evidence>
<accession>A0A0V7ZUI7</accession>
<dbReference type="Gene3D" id="1.25.40.10">
    <property type="entry name" value="Tetratricopeptide repeat domain"/>
    <property type="match status" value="2"/>
</dbReference>
<dbReference type="GO" id="GO:0043531">
    <property type="term" value="F:ADP binding"/>
    <property type="evidence" value="ECO:0007669"/>
    <property type="project" value="InterPro"/>
</dbReference>
<dbReference type="PROSITE" id="PS50005">
    <property type="entry name" value="TPR"/>
    <property type="match status" value="1"/>
</dbReference>
<dbReference type="SUPFAM" id="SSF52540">
    <property type="entry name" value="P-loop containing nucleoside triphosphate hydrolases"/>
    <property type="match status" value="1"/>
</dbReference>
<gene>
    <name evidence="4" type="ORF">BC008_00580</name>
    <name evidence="5" type="ORF">BC008_00865</name>
</gene>
<dbReference type="PANTHER" id="PTHR47691">
    <property type="entry name" value="REGULATOR-RELATED"/>
    <property type="match status" value="1"/>
</dbReference>
<feature type="domain" description="NB-ARC" evidence="2">
    <location>
        <begin position="160"/>
        <end position="253"/>
    </location>
</feature>
<feature type="domain" description="vWA-MoxR associated protein N-terminal HTH" evidence="3">
    <location>
        <begin position="1"/>
        <end position="83"/>
    </location>
</feature>
<comment type="caution">
    <text evidence="4">The sequence shown here is derived from an EMBL/GenBank/DDBJ whole genome shotgun (WGS) entry which is preliminary data.</text>
</comment>
<evidence type="ECO:0000313" key="6">
    <source>
        <dbReference type="Proteomes" id="UP000053372"/>
    </source>
</evidence>
<keyword evidence="1" id="KW-0802">TPR repeat</keyword>
<dbReference type="Pfam" id="PF26355">
    <property type="entry name" value="HTH_VMAP-M9"/>
    <property type="match status" value="1"/>
</dbReference>
<dbReference type="InterPro" id="IPR011990">
    <property type="entry name" value="TPR-like_helical_dom_sf"/>
</dbReference>
<dbReference type="InterPro" id="IPR019734">
    <property type="entry name" value="TPR_rpt"/>
</dbReference>
<dbReference type="EMBL" id="LMTZ01000069">
    <property type="protein sequence ID" value="KST68288.1"/>
    <property type="molecule type" value="Genomic_DNA"/>
</dbReference>
<keyword evidence="6" id="KW-1185">Reference proteome</keyword>
<dbReference type="InterPro" id="IPR058651">
    <property type="entry name" value="HTH_VMAP-M9"/>
</dbReference>
<feature type="repeat" description="TPR" evidence="1">
    <location>
        <begin position="700"/>
        <end position="733"/>
    </location>
</feature>
<dbReference type="RefSeq" id="WP_027844565.1">
    <property type="nucleotide sequence ID" value="NZ_LMTZ01000064.1"/>
</dbReference>
<dbReference type="AlphaFoldDB" id="A0A0V7ZUI7"/>
<organism evidence="4 6">
    <name type="scientific">Mastigocoleus testarum BC008</name>
    <dbReference type="NCBI Taxonomy" id="371196"/>
    <lineage>
        <taxon>Bacteria</taxon>
        <taxon>Bacillati</taxon>
        <taxon>Cyanobacteriota</taxon>
        <taxon>Cyanophyceae</taxon>
        <taxon>Nostocales</taxon>
        <taxon>Hapalosiphonaceae</taxon>
        <taxon>Mastigocoleus</taxon>
    </lineage>
</organism>
<dbReference type="Gene3D" id="3.40.50.300">
    <property type="entry name" value="P-loop containing nucleotide triphosphate hydrolases"/>
    <property type="match status" value="1"/>
</dbReference>
<dbReference type="OrthoDB" id="524729at2"/>
<dbReference type="SMART" id="SM00028">
    <property type="entry name" value="TPR"/>
    <property type="match status" value="5"/>
</dbReference>
<sequence length="824" mass="94529">METEALLAWLDTIIPIQTGERLNELERVILEQVCLGRKYLEIADTYGCTEGHAKDTGSQLWKLLSKVLREKITKRNCRRVLEKCFRKAYTISGLSDYAKYSRSLRYSKHSQISQSPIQSKETEDVNLDLNVDKNTSKAKNKNTNINLNFIGRSEEIHRLNSLVTEENKVIVIQGEGGLGKTTLAQQYLQTQEFDLVLELLMAKETQNITPAQQVVEEWLKQDFQEEPGIEFGVTLGRLKRQLNNRRIGILIDNLEPALDDRGRFIDRHRNYVELLRILADARVESVTIITSRDRLCEPELNVKHYRLPGLDINAWEKFFECRKIEIDLQTLSTMHRVYGGNAKAMGILCGAIGEDFDGDMAAYWKANNADPLAVTDLKNLAVSQINRLKVLDIRAYHLLCRLGCYRYQDVPAIPTEGLLCLLWDVPLTEHHQIIASLKNRSLIECHKGEYWLHPVIRAEVISRLRSSKDWQNANIQAANFWTASVPEIQNIKDALQALEAYYHYIDINAFELAGKVILKSRDNQWGQFLPLGSTLYRMGLIQPVMAAIDRIIHNLNSDRIVSELYNILGDLFWINGKINAAIECQEKTINLATRALENLVPKEDSKHAFYYFRMLEVDSLLSIGLYKIDLWELEAAASLFERVIYLVQNTDHHPWAEKASICLALVSSNLGLYEKAKVLADEAYQNITTEVNIKNNGRISYFLQILGQTYVNLKDFTKANEMFSQALSFAEKSHYTQVKAKTINGLAQIYRQRGEFELALINHFEAIELLENIDAKCDIAEFYFQLGLTYQEIEESVESKIYFDKAIQLFTEIEAPQQVKRVVS</sequence>
<dbReference type="InterPro" id="IPR027417">
    <property type="entry name" value="P-loop_NTPase"/>
</dbReference>
<dbReference type="EMBL" id="LMTZ01000064">
    <property type="protein sequence ID" value="KST68453.1"/>
    <property type="molecule type" value="Genomic_DNA"/>
</dbReference>
<dbReference type="PANTHER" id="PTHR47691:SF3">
    <property type="entry name" value="HTH-TYPE TRANSCRIPTIONAL REGULATOR RV0890C-RELATED"/>
    <property type="match status" value="1"/>
</dbReference>